<evidence type="ECO:0000256" key="5">
    <source>
        <dbReference type="ARBA" id="ARBA00013194"/>
    </source>
</evidence>
<dbReference type="AlphaFoldDB" id="A0A1E3PJL3"/>
<dbReference type="PANTHER" id="PTHR11071">
    <property type="entry name" value="PEPTIDYL-PROLYL CIS-TRANS ISOMERASE"/>
    <property type="match status" value="1"/>
</dbReference>
<dbReference type="OrthoDB" id="193499at2759"/>
<dbReference type="InterPro" id="IPR029000">
    <property type="entry name" value="Cyclophilin-like_dom_sf"/>
</dbReference>
<dbReference type="InterPro" id="IPR011990">
    <property type="entry name" value="TPR-like_helical_dom_sf"/>
</dbReference>
<dbReference type="Gene3D" id="1.25.40.10">
    <property type="entry name" value="Tetratricopeptide repeat domain"/>
    <property type="match status" value="1"/>
</dbReference>
<organism evidence="13 14">
    <name type="scientific">Nadsonia fulvescens var. elongata DSM 6958</name>
    <dbReference type="NCBI Taxonomy" id="857566"/>
    <lineage>
        <taxon>Eukaryota</taxon>
        <taxon>Fungi</taxon>
        <taxon>Dikarya</taxon>
        <taxon>Ascomycota</taxon>
        <taxon>Saccharomycotina</taxon>
        <taxon>Dipodascomycetes</taxon>
        <taxon>Dipodascales</taxon>
        <taxon>Dipodascales incertae sedis</taxon>
        <taxon>Nadsonia</taxon>
    </lineage>
</organism>
<evidence type="ECO:0000256" key="1">
    <source>
        <dbReference type="ARBA" id="ARBA00000971"/>
    </source>
</evidence>
<dbReference type="EC" id="5.2.1.8" evidence="5"/>
<accession>A0A1E3PJL3</accession>
<evidence type="ECO:0000256" key="7">
    <source>
        <dbReference type="ARBA" id="ARBA00022737"/>
    </source>
</evidence>
<dbReference type="GO" id="GO:0003755">
    <property type="term" value="F:peptidyl-prolyl cis-trans isomerase activity"/>
    <property type="evidence" value="ECO:0007669"/>
    <property type="project" value="UniProtKB-KW"/>
</dbReference>
<dbReference type="EMBL" id="KV454409">
    <property type="protein sequence ID" value="ODQ65623.1"/>
    <property type="molecule type" value="Genomic_DNA"/>
</dbReference>
<dbReference type="CDD" id="cd01926">
    <property type="entry name" value="cyclophilin_ABH_like"/>
    <property type="match status" value="1"/>
</dbReference>
<evidence type="ECO:0000256" key="10">
    <source>
        <dbReference type="ARBA" id="ARBA00023235"/>
    </source>
</evidence>
<dbReference type="GO" id="GO:0016018">
    <property type="term" value="F:cyclosporin A binding"/>
    <property type="evidence" value="ECO:0007669"/>
    <property type="project" value="TreeGrafter"/>
</dbReference>
<comment type="catalytic activity">
    <reaction evidence="1">
        <text>[protein]-peptidylproline (omega=180) = [protein]-peptidylproline (omega=0)</text>
        <dbReference type="Rhea" id="RHEA:16237"/>
        <dbReference type="Rhea" id="RHEA-COMP:10747"/>
        <dbReference type="Rhea" id="RHEA-COMP:10748"/>
        <dbReference type="ChEBI" id="CHEBI:83833"/>
        <dbReference type="ChEBI" id="CHEBI:83834"/>
        <dbReference type="EC" id="5.2.1.8"/>
    </reaction>
</comment>
<dbReference type="FunFam" id="2.40.100.10:FF:000009">
    <property type="entry name" value="Peptidyl-prolyl cis-trans isomerase D"/>
    <property type="match status" value="1"/>
</dbReference>
<gene>
    <name evidence="13" type="ORF">NADFUDRAFT_82639</name>
</gene>
<evidence type="ECO:0000259" key="12">
    <source>
        <dbReference type="PROSITE" id="PS50072"/>
    </source>
</evidence>
<evidence type="ECO:0000256" key="9">
    <source>
        <dbReference type="ARBA" id="ARBA00023110"/>
    </source>
</evidence>
<dbReference type="PRINTS" id="PR00153">
    <property type="entry name" value="CSAPPISMRASE"/>
</dbReference>
<keyword evidence="14" id="KW-1185">Reference proteome</keyword>
<sequence>MDIKDLITEQETVKKRSRVFLNISIGDQPAGRVIFELFDDVVPKTAENFRALCTGEKGTGKLGKPLNLKGCSFHRVIKNFMIQGGDFTAGNGTGGESIYGEKFPDENFTIKHSEPFLLSMANAGPNTNGSQFFITTVSTPHLDSKHVVFGKILAGKSIIRQVEHTEINSSDKPTKAVIITECGELDSKVDIKSLIPDDGTGDIYEDFPGDDENINKNSTASIFEAIKTIKDLGTSSLKKGNKPLALEKYRKSLRYIHEFLPDPEDEADYYREFVKTKLALYLNISLVSLHLNLLDDAVKSATNALDFNECPVTDQEKAKALYRRGSAYSKKKAQDLAIIDFEQALILVPGDKAIIAELENAKKRVELKKKHEKAAYSKFFS</sequence>
<dbReference type="SMART" id="SM00028">
    <property type="entry name" value="TPR"/>
    <property type="match status" value="2"/>
</dbReference>
<comment type="function">
    <text evidence="2">PPIases accelerate the folding of proteins. It catalyzes the cis-trans isomerization of proline imidic peptide bonds in oligopeptides.</text>
</comment>
<dbReference type="PROSITE" id="PS50072">
    <property type="entry name" value="CSA_PPIASE_2"/>
    <property type="match status" value="1"/>
</dbReference>
<evidence type="ECO:0000256" key="3">
    <source>
        <dbReference type="ARBA" id="ARBA00004496"/>
    </source>
</evidence>
<evidence type="ECO:0000256" key="4">
    <source>
        <dbReference type="ARBA" id="ARBA00010898"/>
    </source>
</evidence>
<comment type="subcellular location">
    <subcellularLocation>
        <location evidence="3">Cytoplasm</location>
    </subcellularLocation>
</comment>
<evidence type="ECO:0000313" key="14">
    <source>
        <dbReference type="Proteomes" id="UP000095009"/>
    </source>
</evidence>
<keyword evidence="9" id="KW-0697">Rotamase</keyword>
<feature type="repeat" description="TPR" evidence="11">
    <location>
        <begin position="318"/>
        <end position="351"/>
    </location>
</feature>
<keyword evidence="10 13" id="KW-0413">Isomerase</keyword>
<feature type="domain" description="PPIase cyclophilin-type" evidence="12">
    <location>
        <begin position="20"/>
        <end position="184"/>
    </location>
</feature>
<dbReference type="GO" id="GO:0042026">
    <property type="term" value="P:protein refolding"/>
    <property type="evidence" value="ECO:0007669"/>
    <property type="project" value="UniProtKB-ARBA"/>
</dbReference>
<evidence type="ECO:0000256" key="2">
    <source>
        <dbReference type="ARBA" id="ARBA00002388"/>
    </source>
</evidence>
<reference evidence="13 14" key="1">
    <citation type="journal article" date="2016" name="Proc. Natl. Acad. Sci. U.S.A.">
        <title>Comparative genomics of biotechnologically important yeasts.</title>
        <authorList>
            <person name="Riley R."/>
            <person name="Haridas S."/>
            <person name="Wolfe K.H."/>
            <person name="Lopes M.R."/>
            <person name="Hittinger C.T."/>
            <person name="Goeker M."/>
            <person name="Salamov A.A."/>
            <person name="Wisecaver J.H."/>
            <person name="Long T.M."/>
            <person name="Calvey C.H."/>
            <person name="Aerts A.L."/>
            <person name="Barry K.W."/>
            <person name="Choi C."/>
            <person name="Clum A."/>
            <person name="Coughlan A.Y."/>
            <person name="Deshpande S."/>
            <person name="Douglass A.P."/>
            <person name="Hanson S.J."/>
            <person name="Klenk H.-P."/>
            <person name="LaButti K.M."/>
            <person name="Lapidus A."/>
            <person name="Lindquist E.A."/>
            <person name="Lipzen A.M."/>
            <person name="Meier-Kolthoff J.P."/>
            <person name="Ohm R.A."/>
            <person name="Otillar R.P."/>
            <person name="Pangilinan J.L."/>
            <person name="Peng Y."/>
            <person name="Rokas A."/>
            <person name="Rosa C.A."/>
            <person name="Scheuner C."/>
            <person name="Sibirny A.A."/>
            <person name="Slot J.C."/>
            <person name="Stielow J.B."/>
            <person name="Sun H."/>
            <person name="Kurtzman C.P."/>
            <person name="Blackwell M."/>
            <person name="Grigoriev I.V."/>
            <person name="Jeffries T.W."/>
        </authorList>
    </citation>
    <scope>NUCLEOTIDE SEQUENCE [LARGE SCALE GENOMIC DNA]</scope>
    <source>
        <strain evidence="13 14">DSM 6958</strain>
    </source>
</reference>
<evidence type="ECO:0000313" key="13">
    <source>
        <dbReference type="EMBL" id="ODQ65623.1"/>
    </source>
</evidence>
<keyword evidence="6" id="KW-0963">Cytoplasm</keyword>
<proteinExistence type="inferred from homology"/>
<evidence type="ECO:0000256" key="6">
    <source>
        <dbReference type="ARBA" id="ARBA00022490"/>
    </source>
</evidence>
<dbReference type="FunFam" id="1.25.40.10:FF:000029">
    <property type="entry name" value="peptidyl-prolyl cis-trans isomerase D"/>
    <property type="match status" value="1"/>
</dbReference>
<evidence type="ECO:0000256" key="11">
    <source>
        <dbReference type="PROSITE-ProRule" id="PRU00339"/>
    </source>
</evidence>
<dbReference type="SUPFAM" id="SSF48452">
    <property type="entry name" value="TPR-like"/>
    <property type="match status" value="1"/>
</dbReference>
<keyword evidence="7" id="KW-0677">Repeat</keyword>
<dbReference type="Gene3D" id="2.40.100.10">
    <property type="entry name" value="Cyclophilin-like"/>
    <property type="match status" value="1"/>
</dbReference>
<dbReference type="PROSITE" id="PS50005">
    <property type="entry name" value="TPR"/>
    <property type="match status" value="1"/>
</dbReference>
<dbReference type="Proteomes" id="UP000095009">
    <property type="component" value="Unassembled WGS sequence"/>
</dbReference>
<protein>
    <recommendedName>
        <fullName evidence="5">peptidylprolyl isomerase</fullName>
        <ecNumber evidence="5">5.2.1.8</ecNumber>
    </recommendedName>
</protein>
<dbReference type="GO" id="GO:0005737">
    <property type="term" value="C:cytoplasm"/>
    <property type="evidence" value="ECO:0007669"/>
    <property type="project" value="UniProtKB-SubCell"/>
</dbReference>
<dbReference type="STRING" id="857566.A0A1E3PJL3"/>
<keyword evidence="8 11" id="KW-0802">TPR repeat</keyword>
<dbReference type="SUPFAM" id="SSF50891">
    <property type="entry name" value="Cyclophilin-like"/>
    <property type="match status" value="1"/>
</dbReference>
<dbReference type="Pfam" id="PF00160">
    <property type="entry name" value="Pro_isomerase"/>
    <property type="match status" value="1"/>
</dbReference>
<evidence type="ECO:0000256" key="8">
    <source>
        <dbReference type="ARBA" id="ARBA00022803"/>
    </source>
</evidence>
<dbReference type="PANTHER" id="PTHR11071:SF561">
    <property type="entry name" value="PEPTIDYL-PROLYL CIS-TRANS ISOMERASE D-RELATED"/>
    <property type="match status" value="1"/>
</dbReference>
<name>A0A1E3PJL3_9ASCO</name>
<comment type="similarity">
    <text evidence="4">Belongs to the cyclophilin-type PPIase family. PPIase D subfamily.</text>
</comment>
<dbReference type="GO" id="GO:0051082">
    <property type="term" value="F:unfolded protein binding"/>
    <property type="evidence" value="ECO:0007669"/>
    <property type="project" value="UniProtKB-ARBA"/>
</dbReference>
<dbReference type="InterPro" id="IPR002130">
    <property type="entry name" value="Cyclophilin-type_PPIase_dom"/>
</dbReference>
<dbReference type="InterPro" id="IPR019734">
    <property type="entry name" value="TPR_rpt"/>
</dbReference>